<reference evidence="4" key="1">
    <citation type="journal article" date="2020" name="Cell">
        <title>Large-Scale Comparative Analyses of Tick Genomes Elucidate Their Genetic Diversity and Vector Capacities.</title>
        <authorList>
            <consortium name="Tick Genome and Microbiome Consortium (TIGMIC)"/>
            <person name="Jia N."/>
            <person name="Wang J."/>
            <person name="Shi W."/>
            <person name="Du L."/>
            <person name="Sun Y."/>
            <person name="Zhan W."/>
            <person name="Jiang J.F."/>
            <person name="Wang Q."/>
            <person name="Zhang B."/>
            <person name="Ji P."/>
            <person name="Bell-Sakyi L."/>
            <person name="Cui X.M."/>
            <person name="Yuan T.T."/>
            <person name="Jiang B.G."/>
            <person name="Yang W.F."/>
            <person name="Lam T.T."/>
            <person name="Chang Q.C."/>
            <person name="Ding S.J."/>
            <person name="Wang X.J."/>
            <person name="Zhu J.G."/>
            <person name="Ruan X.D."/>
            <person name="Zhao L."/>
            <person name="Wei J.T."/>
            <person name="Ye R.Z."/>
            <person name="Que T.C."/>
            <person name="Du C.H."/>
            <person name="Zhou Y.H."/>
            <person name="Cheng J.X."/>
            <person name="Dai P.F."/>
            <person name="Guo W.B."/>
            <person name="Han X.H."/>
            <person name="Huang E.J."/>
            <person name="Li L.F."/>
            <person name="Wei W."/>
            <person name="Gao Y.C."/>
            <person name="Liu J.Z."/>
            <person name="Shao H.Z."/>
            <person name="Wang X."/>
            <person name="Wang C.C."/>
            <person name="Yang T.C."/>
            <person name="Huo Q.B."/>
            <person name="Li W."/>
            <person name="Chen H.Y."/>
            <person name="Chen S.E."/>
            <person name="Zhou L.G."/>
            <person name="Ni X.B."/>
            <person name="Tian J.H."/>
            <person name="Sheng Y."/>
            <person name="Liu T."/>
            <person name="Pan Y.S."/>
            <person name="Xia L.Y."/>
            <person name="Li J."/>
            <person name="Zhao F."/>
            <person name="Cao W.C."/>
        </authorList>
    </citation>
    <scope>NUCLEOTIDE SEQUENCE</scope>
    <source>
        <strain evidence="4">Rsan-2018</strain>
    </source>
</reference>
<dbReference type="GO" id="GO:0005794">
    <property type="term" value="C:Golgi apparatus"/>
    <property type="evidence" value="ECO:0007669"/>
    <property type="project" value="TreeGrafter"/>
</dbReference>
<protein>
    <submittedName>
        <fullName evidence="4">Uncharacterized protein</fullName>
    </submittedName>
</protein>
<dbReference type="PANTHER" id="PTHR11675:SF134">
    <property type="entry name" value="N-ACETYLGALACTOSAMINYLTRANSFERASE 4-RELATED"/>
    <property type="match status" value="1"/>
</dbReference>
<name>A0A9D4Q7L1_RHISA</name>
<proteinExistence type="predicted"/>
<reference evidence="4" key="2">
    <citation type="submission" date="2021-09" db="EMBL/GenBank/DDBJ databases">
        <authorList>
            <person name="Jia N."/>
            <person name="Wang J."/>
            <person name="Shi W."/>
            <person name="Du L."/>
            <person name="Sun Y."/>
            <person name="Zhan W."/>
            <person name="Jiang J."/>
            <person name="Wang Q."/>
            <person name="Zhang B."/>
            <person name="Ji P."/>
            <person name="Sakyi L.B."/>
            <person name="Cui X."/>
            <person name="Yuan T."/>
            <person name="Jiang B."/>
            <person name="Yang W."/>
            <person name="Lam T.T.-Y."/>
            <person name="Chang Q."/>
            <person name="Ding S."/>
            <person name="Wang X."/>
            <person name="Zhu J."/>
            <person name="Ruan X."/>
            <person name="Zhao L."/>
            <person name="Wei J."/>
            <person name="Que T."/>
            <person name="Du C."/>
            <person name="Cheng J."/>
            <person name="Dai P."/>
            <person name="Han X."/>
            <person name="Huang E."/>
            <person name="Gao Y."/>
            <person name="Liu J."/>
            <person name="Shao H."/>
            <person name="Ye R."/>
            <person name="Li L."/>
            <person name="Wei W."/>
            <person name="Wang X."/>
            <person name="Wang C."/>
            <person name="Huo Q."/>
            <person name="Li W."/>
            <person name="Guo W."/>
            <person name="Chen H."/>
            <person name="Chen S."/>
            <person name="Zhou L."/>
            <person name="Zhou L."/>
            <person name="Ni X."/>
            <person name="Tian J."/>
            <person name="Zhou Y."/>
            <person name="Sheng Y."/>
            <person name="Liu T."/>
            <person name="Pan Y."/>
            <person name="Xia L."/>
            <person name="Li J."/>
            <person name="Zhao F."/>
            <person name="Cao W."/>
        </authorList>
    </citation>
    <scope>NUCLEOTIDE SEQUENCE</scope>
    <source>
        <strain evidence="4">Rsan-2018</strain>
        <tissue evidence="4">Larvae</tissue>
    </source>
</reference>
<dbReference type="PANTHER" id="PTHR11675">
    <property type="entry name" value="N-ACETYLGALACTOSAMINYLTRANSFERASE"/>
    <property type="match status" value="1"/>
</dbReference>
<dbReference type="VEuPathDB" id="VectorBase:RSAN_026039"/>
<dbReference type="GO" id="GO:0006493">
    <property type="term" value="P:protein O-linked glycosylation"/>
    <property type="evidence" value="ECO:0007669"/>
    <property type="project" value="TreeGrafter"/>
</dbReference>
<keyword evidence="1" id="KW-1015">Disulfide bond</keyword>
<dbReference type="Proteomes" id="UP000821837">
    <property type="component" value="Unassembled WGS sequence"/>
</dbReference>
<dbReference type="AlphaFoldDB" id="A0A9D4Q7L1"/>
<organism evidence="4 5">
    <name type="scientific">Rhipicephalus sanguineus</name>
    <name type="common">Brown dog tick</name>
    <name type="synonym">Ixodes sanguineus</name>
    <dbReference type="NCBI Taxonomy" id="34632"/>
    <lineage>
        <taxon>Eukaryota</taxon>
        <taxon>Metazoa</taxon>
        <taxon>Ecdysozoa</taxon>
        <taxon>Arthropoda</taxon>
        <taxon>Chelicerata</taxon>
        <taxon>Arachnida</taxon>
        <taxon>Acari</taxon>
        <taxon>Parasitiformes</taxon>
        <taxon>Ixodida</taxon>
        <taxon>Ixodoidea</taxon>
        <taxon>Ixodidae</taxon>
        <taxon>Rhipicephalinae</taxon>
        <taxon>Rhipicephalus</taxon>
        <taxon>Rhipicephalus</taxon>
    </lineage>
</organism>
<evidence type="ECO:0000256" key="3">
    <source>
        <dbReference type="SAM" id="MobiDB-lite"/>
    </source>
</evidence>
<accession>A0A9D4Q7L1</accession>
<sequence>MLRGAILRRVQHLRAPSCVANELWAGGEWNSDGKKDWHDLAMIKRDAESKGLSAGALWPLQATFSGPEHLDEVTAKAKLKGHADTRQSSRILYLRKSCLDSAWPVGETCQKKRYVPKLPTASVIVLFHSEHWTTLLRTATSVLSRSPPELIEEIILSDVYSNKGLPGASAEKASLRHPGESRGWSPITDDRSDNSD</sequence>
<evidence type="ECO:0000313" key="5">
    <source>
        <dbReference type="Proteomes" id="UP000821837"/>
    </source>
</evidence>
<keyword evidence="5" id="KW-1185">Reference proteome</keyword>
<comment type="caution">
    <text evidence="4">The sequence shown here is derived from an EMBL/GenBank/DDBJ whole genome shotgun (WGS) entry which is preliminary data.</text>
</comment>
<gene>
    <name evidence="4" type="ORF">HPB52_017813</name>
</gene>
<dbReference type="Gene3D" id="3.90.550.10">
    <property type="entry name" value="Spore Coat Polysaccharide Biosynthesis Protein SpsA, Chain A"/>
    <property type="match status" value="1"/>
</dbReference>
<feature type="region of interest" description="Disordered" evidence="3">
    <location>
        <begin position="166"/>
        <end position="196"/>
    </location>
</feature>
<keyword evidence="2" id="KW-0325">Glycoprotein</keyword>
<evidence type="ECO:0000313" key="4">
    <source>
        <dbReference type="EMBL" id="KAH7969415.1"/>
    </source>
</evidence>
<dbReference type="GO" id="GO:0004653">
    <property type="term" value="F:polypeptide N-acetylgalactosaminyltransferase activity"/>
    <property type="evidence" value="ECO:0007669"/>
    <property type="project" value="TreeGrafter"/>
</dbReference>
<evidence type="ECO:0000256" key="2">
    <source>
        <dbReference type="ARBA" id="ARBA00023180"/>
    </source>
</evidence>
<dbReference type="EMBL" id="JABSTV010001248">
    <property type="protein sequence ID" value="KAH7969415.1"/>
    <property type="molecule type" value="Genomic_DNA"/>
</dbReference>
<evidence type="ECO:0000256" key="1">
    <source>
        <dbReference type="ARBA" id="ARBA00023157"/>
    </source>
</evidence>
<dbReference type="InterPro" id="IPR029044">
    <property type="entry name" value="Nucleotide-diphossugar_trans"/>
</dbReference>